<keyword evidence="3" id="KW-0808">Transferase</keyword>
<keyword evidence="3" id="KW-0489">Methyltransferase</keyword>
<feature type="domain" description="JmjC" evidence="2">
    <location>
        <begin position="161"/>
        <end position="333"/>
    </location>
</feature>
<dbReference type="AlphaFoldDB" id="A0A2R5GJJ9"/>
<dbReference type="Pfam" id="PF13621">
    <property type="entry name" value="Cupin_8"/>
    <property type="match status" value="1"/>
</dbReference>
<dbReference type="PROSITE" id="PS51184">
    <property type="entry name" value="JMJC"/>
    <property type="match status" value="1"/>
</dbReference>
<dbReference type="PANTHER" id="PTHR12461">
    <property type="entry name" value="HYPOXIA-INDUCIBLE FACTOR 1 ALPHA INHIBITOR-RELATED"/>
    <property type="match status" value="1"/>
</dbReference>
<evidence type="ECO:0000259" key="2">
    <source>
        <dbReference type="PROSITE" id="PS51184"/>
    </source>
</evidence>
<proteinExistence type="predicted"/>
<dbReference type="InterPro" id="IPR014710">
    <property type="entry name" value="RmlC-like_jellyroll"/>
</dbReference>
<dbReference type="PANTHER" id="PTHR12461:SF99">
    <property type="entry name" value="BIFUNCTIONAL PEPTIDASE AND (3S)-LYSYL HYDROXYLASE JMJD7"/>
    <property type="match status" value="1"/>
</dbReference>
<protein>
    <submittedName>
        <fullName evidence="3">Lysine-specific demethylase 8</fullName>
    </submittedName>
</protein>
<evidence type="ECO:0000313" key="4">
    <source>
        <dbReference type="Proteomes" id="UP000241890"/>
    </source>
</evidence>
<feature type="compositionally biased region" description="Basic and acidic residues" evidence="1">
    <location>
        <begin position="349"/>
        <end position="361"/>
    </location>
</feature>
<dbReference type="SUPFAM" id="SSF51197">
    <property type="entry name" value="Clavaminate synthase-like"/>
    <property type="match status" value="1"/>
</dbReference>
<dbReference type="OrthoDB" id="415358at2759"/>
<dbReference type="GO" id="GO:0032259">
    <property type="term" value="P:methylation"/>
    <property type="evidence" value="ECO:0007669"/>
    <property type="project" value="UniProtKB-KW"/>
</dbReference>
<organism evidence="3 4">
    <name type="scientific">Hondaea fermentalgiana</name>
    <dbReference type="NCBI Taxonomy" id="2315210"/>
    <lineage>
        <taxon>Eukaryota</taxon>
        <taxon>Sar</taxon>
        <taxon>Stramenopiles</taxon>
        <taxon>Bigyra</taxon>
        <taxon>Labyrinthulomycetes</taxon>
        <taxon>Thraustochytrida</taxon>
        <taxon>Thraustochytriidae</taxon>
        <taxon>Hondaea</taxon>
    </lineage>
</organism>
<dbReference type="InParanoid" id="A0A2R5GJJ9"/>
<dbReference type="InterPro" id="IPR003347">
    <property type="entry name" value="JmjC_dom"/>
</dbReference>
<evidence type="ECO:0000256" key="1">
    <source>
        <dbReference type="SAM" id="MobiDB-lite"/>
    </source>
</evidence>
<reference evidence="3 4" key="1">
    <citation type="submission" date="2017-12" db="EMBL/GenBank/DDBJ databases">
        <title>Sequencing, de novo assembly and annotation of complete genome of a new Thraustochytrid species, strain FCC1311.</title>
        <authorList>
            <person name="Sedici K."/>
            <person name="Godart F."/>
            <person name="Aiese Cigliano R."/>
            <person name="Sanseverino W."/>
            <person name="Barakat M."/>
            <person name="Ortet P."/>
            <person name="Marechal E."/>
            <person name="Cagnac O."/>
            <person name="Amato A."/>
        </authorList>
    </citation>
    <scope>NUCLEOTIDE SEQUENCE [LARGE SCALE GENOMIC DNA]</scope>
</reference>
<evidence type="ECO:0000313" key="3">
    <source>
        <dbReference type="EMBL" id="GBG30499.1"/>
    </source>
</evidence>
<feature type="region of interest" description="Disordered" evidence="1">
    <location>
        <begin position="339"/>
        <end position="361"/>
    </location>
</feature>
<accession>A0A2R5GJJ9</accession>
<sequence>MMMQSGKADGMETTARGAAAGRTATLGRLRSALGEEAAYHWAPPGGRVPVERGLDAVRFLREYVAQNRPVIIDGLVDEWPAAQRWDPAYLCGAAGSQKLHVNVTPGGHGDCVRDGVFVKPAEVEMTMQEFFDKLGQGTNRDLGADQDGEGVPYLSHQNDNLRQELPFLEADLPDGFALAQAAFGPLEACNLWIGDERAVSSMHLDHFENFYAVIEGEKVFHLLPPCFHPALFLGEASFPAATWQRDDHGAWAAVRDDPAASVPWIPYDPVTQPEQFSPQVTEALVECHVQRGQILYLPAMWLHRASQTRLTVAVNYWFDMAFDLRWVYHNALGAACETDALNDDDDDEKASTKDNDSAHDE</sequence>
<comment type="caution">
    <text evidence="3">The sequence shown here is derived from an EMBL/GenBank/DDBJ whole genome shotgun (WGS) entry which is preliminary data.</text>
</comment>
<gene>
    <name evidence="3" type="ORF">FCC1311_088751</name>
</gene>
<dbReference type="EMBL" id="BEYU01000077">
    <property type="protein sequence ID" value="GBG30499.1"/>
    <property type="molecule type" value="Genomic_DNA"/>
</dbReference>
<name>A0A2R5GJJ9_9STRA</name>
<dbReference type="Gene3D" id="2.60.120.10">
    <property type="entry name" value="Jelly Rolls"/>
    <property type="match status" value="1"/>
</dbReference>
<feature type="region of interest" description="Disordered" evidence="1">
    <location>
        <begin position="1"/>
        <end position="20"/>
    </location>
</feature>
<keyword evidence="4" id="KW-1185">Reference proteome</keyword>
<dbReference type="Proteomes" id="UP000241890">
    <property type="component" value="Unassembled WGS sequence"/>
</dbReference>
<dbReference type="GO" id="GO:0008168">
    <property type="term" value="F:methyltransferase activity"/>
    <property type="evidence" value="ECO:0007669"/>
    <property type="project" value="UniProtKB-KW"/>
</dbReference>
<dbReference type="SMART" id="SM00558">
    <property type="entry name" value="JmjC"/>
    <property type="match status" value="1"/>
</dbReference>
<dbReference type="InterPro" id="IPR041667">
    <property type="entry name" value="Cupin_8"/>
</dbReference>